<dbReference type="GeneID" id="80020147"/>
<gene>
    <name evidence="1" type="primary">15</name>
    <name evidence="1" type="ORF">SEA_SPARTOI_15</name>
</gene>
<proteinExistence type="predicted"/>
<dbReference type="EMBL" id="MK061416">
    <property type="protein sequence ID" value="AZF88199.1"/>
    <property type="molecule type" value="Genomic_DNA"/>
</dbReference>
<evidence type="ECO:0000313" key="2">
    <source>
        <dbReference type="Proteomes" id="UP000325457"/>
    </source>
</evidence>
<dbReference type="RefSeq" id="YP_010755491.1">
    <property type="nucleotide sequence ID" value="NC_073471.1"/>
</dbReference>
<protein>
    <submittedName>
        <fullName evidence="1">Minor tail protein</fullName>
    </submittedName>
</protein>
<organism evidence="1 2">
    <name type="scientific">Rothia phage Spartoi</name>
    <dbReference type="NCBI Taxonomy" id="2483661"/>
    <lineage>
        <taxon>Viruses</taxon>
        <taxon>Duplodnaviria</taxon>
        <taxon>Heunggongvirae</taxon>
        <taxon>Uroviricota</taxon>
        <taxon>Caudoviricetes</taxon>
        <taxon>Spartoivirus</taxon>
        <taxon>Spartoivirus spartoi</taxon>
    </lineage>
</organism>
<keyword evidence="2" id="KW-1185">Reference proteome</keyword>
<evidence type="ECO:0000313" key="1">
    <source>
        <dbReference type="EMBL" id="AZF88199.1"/>
    </source>
</evidence>
<sequence>MRYEVTLEGAHGNLIMSTYEAPSEDGEFWVTDIEGWYGGVGVENSDAQRKIGHGFLSAPARRSARTITLKGVLNMPGMEAREIAARFISGLVWDGGLGSLTVATDNGLVLTARVRLDGAPKTTLLGDSAVEFEVPLVAPDPFLKSPARIYQLFPADTGTGLRFPLFAPAPSGVLSYGEKPPQAGTIQHKGNADANPIYVVQGDWASGFRITAGDRVVEYPYAIEAANPAIIDCGKGTIIIGGSDQTAELTRRQWHTAPANSPFTVTVEALAPSSGWVDVNFSDTYI</sequence>
<dbReference type="KEGG" id="vg:80020147"/>
<reference evidence="1 2" key="1">
    <citation type="submission" date="2018-10" db="EMBL/GenBank/DDBJ databases">
        <authorList>
            <person name="Smith K."/>
            <person name="Ring A."/>
            <person name="Cross T."/>
            <person name="Beshay M."/>
            <person name="Miah F."/>
            <person name="Nowoslaski J."/>
            <person name="Mia S."/>
            <person name="Micha L."/>
            <person name="Baxter C."/>
            <person name="Ahmad Z."/>
            <person name="Sunnen C.N."/>
            <person name="Janetopoulos C."/>
            <person name="Garlena R.A."/>
            <person name="Russell D.A."/>
            <person name="Pope W.H."/>
            <person name="Jacobs-Sera D."/>
            <person name="Hatfull G.F."/>
        </authorList>
    </citation>
    <scope>NUCLEOTIDE SEQUENCE [LARGE SCALE GENOMIC DNA]</scope>
</reference>
<dbReference type="Proteomes" id="UP000325457">
    <property type="component" value="Segment"/>
</dbReference>
<name>A0A5K7NJP0_9CAUD</name>
<accession>A0A5K7NJP0</accession>